<dbReference type="AlphaFoldDB" id="A0A0C2DEX8"/>
<evidence type="ECO:0000256" key="2">
    <source>
        <dbReference type="SAM" id="SignalP"/>
    </source>
</evidence>
<feature type="region of interest" description="Disordered" evidence="1">
    <location>
        <begin position="199"/>
        <end position="218"/>
    </location>
</feature>
<proteinExistence type="predicted"/>
<sequence>MASKYCSQTFPSNFNRRNIAVFHCMLLPLEMLMGLDASDFQAVPADQARAVQLQSKVQQTQPDSIEHYERKYYSGISSSTNNNTKEYASKEYTTKDYTSSRYTPSPSSDRYRYAASPPSVLRSSSDYKAPSVTSSPPQPRSVASTPTSRSAASPSAPTSSPNSTAYYTREFKLNVSPSIRPESLKAFVTMPNKQTDQAEIIDNHDGEEPVISGSRPLC</sequence>
<dbReference type="OrthoDB" id="10421690at2759"/>
<gene>
    <name evidence="3" type="ORF">ANCDUO_01140</name>
</gene>
<protein>
    <submittedName>
        <fullName evidence="3">Uncharacterized protein</fullName>
    </submittedName>
</protein>
<feature type="compositionally biased region" description="Low complexity" evidence="1">
    <location>
        <begin position="96"/>
        <end position="108"/>
    </location>
</feature>
<accession>A0A0C2DEX8</accession>
<evidence type="ECO:0000313" key="4">
    <source>
        <dbReference type="Proteomes" id="UP000054047"/>
    </source>
</evidence>
<dbReference type="Proteomes" id="UP000054047">
    <property type="component" value="Unassembled WGS sequence"/>
</dbReference>
<feature type="compositionally biased region" description="Polar residues" evidence="1">
    <location>
        <begin position="75"/>
        <end position="86"/>
    </location>
</feature>
<feature type="compositionally biased region" description="Low complexity" evidence="1">
    <location>
        <begin position="140"/>
        <end position="164"/>
    </location>
</feature>
<feature type="region of interest" description="Disordered" evidence="1">
    <location>
        <begin position="75"/>
        <end position="164"/>
    </location>
</feature>
<dbReference type="EMBL" id="KN726355">
    <property type="protein sequence ID" value="KIH68518.1"/>
    <property type="molecule type" value="Genomic_DNA"/>
</dbReference>
<evidence type="ECO:0000256" key="1">
    <source>
        <dbReference type="SAM" id="MobiDB-lite"/>
    </source>
</evidence>
<feature type="signal peptide" evidence="2">
    <location>
        <begin position="1"/>
        <end position="37"/>
    </location>
</feature>
<keyword evidence="4" id="KW-1185">Reference proteome</keyword>
<feature type="chain" id="PRO_5002147783" evidence="2">
    <location>
        <begin position="38"/>
        <end position="218"/>
    </location>
</feature>
<evidence type="ECO:0000313" key="3">
    <source>
        <dbReference type="EMBL" id="KIH68518.1"/>
    </source>
</evidence>
<feature type="compositionally biased region" description="Polar residues" evidence="1">
    <location>
        <begin position="121"/>
        <end position="135"/>
    </location>
</feature>
<reference evidence="3 4" key="1">
    <citation type="submission" date="2013-12" db="EMBL/GenBank/DDBJ databases">
        <title>Draft genome of the parsitic nematode Ancylostoma duodenale.</title>
        <authorList>
            <person name="Mitreva M."/>
        </authorList>
    </citation>
    <scope>NUCLEOTIDE SEQUENCE [LARGE SCALE GENOMIC DNA]</scope>
    <source>
        <strain evidence="3 4">Zhejiang</strain>
    </source>
</reference>
<organism evidence="3 4">
    <name type="scientific">Ancylostoma duodenale</name>
    <dbReference type="NCBI Taxonomy" id="51022"/>
    <lineage>
        <taxon>Eukaryota</taxon>
        <taxon>Metazoa</taxon>
        <taxon>Ecdysozoa</taxon>
        <taxon>Nematoda</taxon>
        <taxon>Chromadorea</taxon>
        <taxon>Rhabditida</taxon>
        <taxon>Rhabditina</taxon>
        <taxon>Rhabditomorpha</taxon>
        <taxon>Strongyloidea</taxon>
        <taxon>Ancylostomatidae</taxon>
        <taxon>Ancylostomatinae</taxon>
        <taxon>Ancylostoma</taxon>
    </lineage>
</organism>
<keyword evidence="2" id="KW-0732">Signal</keyword>
<name>A0A0C2DEX8_9BILA</name>